<keyword evidence="1" id="KW-0813">Transport</keyword>
<dbReference type="InterPro" id="IPR027312">
    <property type="entry name" value="Sda1"/>
</dbReference>
<dbReference type="InterPro" id="IPR012977">
    <property type="entry name" value="SDA1_N"/>
</dbReference>
<evidence type="ECO:0000256" key="2">
    <source>
        <dbReference type="SAM" id="MobiDB-lite"/>
    </source>
</evidence>
<evidence type="ECO:0000259" key="3">
    <source>
        <dbReference type="Pfam" id="PF08158"/>
    </source>
</evidence>
<feature type="domain" description="SDA1 N-terminal" evidence="3">
    <location>
        <begin position="53"/>
        <end position="434"/>
    </location>
</feature>
<dbReference type="SUPFAM" id="SSF48371">
    <property type="entry name" value="ARM repeat"/>
    <property type="match status" value="1"/>
</dbReference>
<dbReference type="GO" id="GO:0005730">
    <property type="term" value="C:nucleolus"/>
    <property type="evidence" value="ECO:0007669"/>
    <property type="project" value="UniProtKB-SubCell"/>
</dbReference>
<organism evidence="4">
    <name type="scientific">Prasinoderma coloniale</name>
    <dbReference type="NCBI Taxonomy" id="156133"/>
    <lineage>
        <taxon>Eukaryota</taxon>
        <taxon>Viridiplantae</taxon>
        <taxon>Prasinodermophyta</taxon>
        <taxon>Prasinodermophyceae</taxon>
        <taxon>Prasinodermales</taxon>
        <taxon>Prasinodermaceae</taxon>
        <taxon>Prasinoderma</taxon>
    </lineage>
</organism>
<keyword evidence="1" id="KW-0653">Protein transport</keyword>
<dbReference type="InterPro" id="IPR016024">
    <property type="entry name" value="ARM-type_fold"/>
</dbReference>
<dbReference type="PANTHER" id="PTHR12730">
    <property type="entry name" value="HSDA/SDA1-RELATED"/>
    <property type="match status" value="1"/>
</dbReference>
<feature type="region of interest" description="Disordered" evidence="2">
    <location>
        <begin position="219"/>
        <end position="244"/>
    </location>
</feature>
<protein>
    <recommendedName>
        <fullName evidence="1">Protein SDA1</fullName>
    </recommendedName>
</protein>
<dbReference type="EMBL" id="HBDZ01006172">
    <property type="protein sequence ID" value="CAD8236566.1"/>
    <property type="molecule type" value="Transcribed_RNA"/>
</dbReference>
<evidence type="ECO:0000313" key="4">
    <source>
        <dbReference type="EMBL" id="CAD8236566.1"/>
    </source>
</evidence>
<dbReference type="PANTHER" id="PTHR12730:SF0">
    <property type="entry name" value="PROTEIN SDA1 HOMOLOG"/>
    <property type="match status" value="1"/>
</dbReference>
<keyword evidence="1" id="KW-0690">Ribosome biogenesis</keyword>
<dbReference type="AlphaFoldDB" id="A0A7R9TIH2"/>
<comment type="similarity">
    <text evidence="1">Belongs to the SDA1 family.</text>
</comment>
<comment type="subcellular location">
    <subcellularLocation>
        <location evidence="1">Nucleus</location>
        <location evidence="1">Nucleolus</location>
    </subcellularLocation>
</comment>
<keyword evidence="1" id="KW-0539">Nucleus</keyword>
<feature type="compositionally biased region" description="Acidic residues" evidence="2">
    <location>
        <begin position="219"/>
        <end position="234"/>
    </location>
</feature>
<comment type="function">
    <text evidence="1">Required for 60S pre-ribosomal subunits export to the cytoplasm.</text>
</comment>
<dbReference type="GO" id="GO:0042273">
    <property type="term" value="P:ribosomal large subunit biogenesis"/>
    <property type="evidence" value="ECO:0007669"/>
    <property type="project" value="UniProtKB-UniRule"/>
</dbReference>
<proteinExistence type="inferred from homology"/>
<reference evidence="4" key="1">
    <citation type="submission" date="2021-01" db="EMBL/GenBank/DDBJ databases">
        <authorList>
            <person name="Corre E."/>
            <person name="Pelletier E."/>
            <person name="Niang G."/>
            <person name="Scheremetjew M."/>
            <person name="Finn R."/>
            <person name="Kale V."/>
            <person name="Holt S."/>
            <person name="Cochrane G."/>
            <person name="Meng A."/>
            <person name="Brown T."/>
            <person name="Cohen L."/>
        </authorList>
    </citation>
    <scope>NUCLEOTIDE SEQUENCE</scope>
    <source>
        <strain evidence="4">CCMP1413</strain>
    </source>
</reference>
<evidence type="ECO:0000256" key="1">
    <source>
        <dbReference type="RuleBase" id="RU365057"/>
    </source>
</evidence>
<dbReference type="GO" id="GO:0000055">
    <property type="term" value="P:ribosomal large subunit export from nucleus"/>
    <property type="evidence" value="ECO:0007669"/>
    <property type="project" value="UniProtKB-UniRule"/>
</dbReference>
<dbReference type="GO" id="GO:0015031">
    <property type="term" value="P:protein transport"/>
    <property type="evidence" value="ECO:0007669"/>
    <property type="project" value="UniProtKB-KW"/>
</dbReference>
<feature type="compositionally biased region" description="Acidic residues" evidence="2">
    <location>
        <begin position="506"/>
        <end position="582"/>
    </location>
</feature>
<sequence length="672" mass="74189">MGSLVMLQGQCKRDPDAYREEFELQLAHYRSRAAVLALQPSAPHPELAELATFMAHCSGAYPAELSALPEELMGMLDKHAGAMESELRRTLAKAVILLRNKGRLEAAEALPLFFRMFRLGDKHLRTLLFRHIIADIRGINAKQRQDAVNRQLQAFLFSTMQQPDEGAVKRSLAVLIELYRRNVWTDERSVNVIASAVQHKSTRVCVAALNFFMGVGMTDDGEDSEDEDEDDEDAQPGAKRKKGNRLSKSELYKAFHTGTQASRRKKQKKLERAVKSAARSERIESGEALSSMGVSALELLRDPHTFAEKLFRRLQGSRDKFETKMLMVQVVSRTIAVHRLVLEPFYTFIARYLQPQQREVTLLLTAAAEACHDNVPPDAIEPVLRQVVNAFVHDRSRPEAMGVGLKTVHALCTRCPLVMTEDLLRDLTAYKKDKDKGVRMASRSLIGLFRELAPGLLEKRDRGRGHDKTRTLSAFGEAKFAEGVAGAELLAEDERRRALGLPGLDESSDDEDLGESSDEEGDAASGGDDSDADGWESASDEEGVEGAEDDGGDWHDVDEDSSDESGDSDTDGEDEDDEDQEPEATPAAAKSRPSADPQSLRSLKKAAAAKAKAKAADRRKAAPSATRARWSRRSIPSYAALPRRRGRRPAPSPQQEQSVLYCGRGAFAPSAI</sequence>
<gene>
    <name evidence="4" type="ORF">PCOL08062_LOCUS4714</name>
</gene>
<feature type="region of interest" description="Disordered" evidence="2">
    <location>
        <begin position="500"/>
        <end position="672"/>
    </location>
</feature>
<dbReference type="Pfam" id="PF08158">
    <property type="entry name" value="SDA1_HEAT"/>
    <property type="match status" value="1"/>
</dbReference>
<accession>A0A7R9TIH2</accession>
<name>A0A7R9TIH2_9VIRI</name>